<name>A0A9D2JIF7_9ENTE</name>
<dbReference type="Proteomes" id="UP000824063">
    <property type="component" value="Unassembled WGS sequence"/>
</dbReference>
<keyword evidence="4" id="KW-0963">Cytoplasm</keyword>
<dbReference type="PIRSF" id="PIRSF000450">
    <property type="entry name" value="H_ser_succinyltr"/>
    <property type="match status" value="1"/>
</dbReference>
<comment type="pathway">
    <text evidence="4">Amino-acid biosynthesis; L-methionine biosynthesis via de novo pathway; O-acetyl-L-homoserine from L-homoserine: step 1/1.</text>
</comment>
<feature type="site" description="Important for acyl-CoA specificity" evidence="4">
    <location>
        <position position="106"/>
    </location>
</feature>
<dbReference type="PANTHER" id="PTHR20919">
    <property type="entry name" value="HOMOSERINE O-SUCCINYLTRANSFERASE"/>
    <property type="match status" value="1"/>
</dbReference>
<dbReference type="InterPro" id="IPR029062">
    <property type="entry name" value="Class_I_gatase-like"/>
</dbReference>
<keyword evidence="1 4" id="KW-0028">Amino-acid biosynthesis</keyword>
<feature type="active site" description="Proton acceptor" evidence="4">
    <location>
        <position position="228"/>
    </location>
</feature>
<feature type="binding site" evidence="4">
    <location>
        <position position="242"/>
    </location>
    <ligand>
        <name>substrate</name>
    </ligand>
</feature>
<accession>A0A9D2JIF7</accession>
<evidence type="ECO:0000313" key="6">
    <source>
        <dbReference type="EMBL" id="HIZ53907.1"/>
    </source>
</evidence>
<comment type="catalytic activity">
    <reaction evidence="4">
        <text>L-homoserine + acetyl-CoA = O-acetyl-L-homoserine + CoA</text>
        <dbReference type="Rhea" id="RHEA:13701"/>
        <dbReference type="ChEBI" id="CHEBI:57287"/>
        <dbReference type="ChEBI" id="CHEBI:57288"/>
        <dbReference type="ChEBI" id="CHEBI:57476"/>
        <dbReference type="ChEBI" id="CHEBI:57716"/>
        <dbReference type="EC" id="2.3.1.31"/>
    </reaction>
</comment>
<dbReference type="EC" id="2.3.1.31" evidence="4"/>
<evidence type="ECO:0000256" key="5">
    <source>
        <dbReference type="PIRSR" id="PIRSR000450-1"/>
    </source>
</evidence>
<evidence type="ECO:0000256" key="3">
    <source>
        <dbReference type="ARBA" id="ARBA00023315"/>
    </source>
</evidence>
<sequence length="287" mass="33343">MKNQEIGLKITNRKVSNKSIILNNQEATQPLKIGLINLMPQKEITEDQFFRLLSNSQEMIEVKLIKMTTYKSTTTDPAHLEKNYHTFSEIEAEHFDGLIITGAPIETIPFEEVSYWEELKQVMLWSQSKGVSTLNICWGAQAALYVYYGIEKIQYKDKLFGLFLQQAQTSNPLMANFPKEFSYPQSRHTGLDLKKIKQGSFEIIAKSQDLGPTILTSDKNRNIYILGHLEYDTDTLKKEYDRDLARNLSPELPKNYFAKDDINQPIINNWEKYAHLFYKNWIKSLSK</sequence>
<evidence type="ECO:0000256" key="4">
    <source>
        <dbReference type="HAMAP-Rule" id="MF_00295"/>
    </source>
</evidence>
<keyword evidence="3 4" id="KW-0012">Acyltransferase</keyword>
<keyword evidence="4" id="KW-0486">Methionine biosynthesis</keyword>
<feature type="active site" evidence="4">
    <location>
        <position position="230"/>
    </location>
</feature>
<dbReference type="InterPro" id="IPR033752">
    <property type="entry name" value="MetA_family"/>
</dbReference>
<evidence type="ECO:0000256" key="1">
    <source>
        <dbReference type="ARBA" id="ARBA00022605"/>
    </source>
</evidence>
<dbReference type="Pfam" id="PF04204">
    <property type="entry name" value="HTS"/>
    <property type="match status" value="1"/>
</dbReference>
<dbReference type="EMBL" id="DXBN01000189">
    <property type="protein sequence ID" value="HIZ53907.1"/>
    <property type="molecule type" value="Genomic_DNA"/>
</dbReference>
<reference evidence="6" key="2">
    <citation type="submission" date="2021-04" db="EMBL/GenBank/DDBJ databases">
        <authorList>
            <person name="Gilroy R."/>
        </authorList>
    </citation>
    <scope>NUCLEOTIDE SEQUENCE</scope>
    <source>
        <strain evidence="6">CHK172-16539</strain>
    </source>
</reference>
<comment type="caution">
    <text evidence="4">Lacks conserved residue(s) required for the propagation of feature annotation.</text>
</comment>
<evidence type="ECO:0000313" key="7">
    <source>
        <dbReference type="Proteomes" id="UP000824063"/>
    </source>
</evidence>
<proteinExistence type="inferred from homology"/>
<dbReference type="GO" id="GO:0005737">
    <property type="term" value="C:cytoplasm"/>
    <property type="evidence" value="ECO:0007669"/>
    <property type="project" value="UniProtKB-SubCell"/>
</dbReference>
<feature type="binding site" evidence="4">
    <location>
        <position position="158"/>
    </location>
    <ligand>
        <name>substrate</name>
    </ligand>
</feature>
<gene>
    <name evidence="4" type="primary">metAA</name>
    <name evidence="6" type="ORF">IAA20_08205</name>
</gene>
<evidence type="ECO:0000256" key="2">
    <source>
        <dbReference type="ARBA" id="ARBA00022679"/>
    </source>
</evidence>
<dbReference type="Gene3D" id="3.40.50.880">
    <property type="match status" value="1"/>
</dbReference>
<comment type="function">
    <text evidence="4">Transfers an acetyl group from acetyl-CoA to L-homoserine, forming acetyl-L-homoserine.</text>
</comment>
<feature type="binding site" evidence="4">
    <location>
        <position position="186"/>
    </location>
    <ligand>
        <name>substrate</name>
    </ligand>
</feature>
<protein>
    <recommendedName>
        <fullName evidence="4">Homoserine O-acetyltransferase</fullName>
        <shortName evidence="4">HAT</shortName>
        <ecNumber evidence="4">2.3.1.31</ecNumber>
    </recommendedName>
    <alternativeName>
        <fullName evidence="4">Homoserine transacetylase</fullName>
        <shortName evidence="4">HTA</shortName>
    </alternativeName>
</protein>
<keyword evidence="2 4" id="KW-0808">Transferase</keyword>
<feature type="active site" description="Acyl-thioester intermediate" evidence="4 5">
    <location>
        <position position="137"/>
    </location>
</feature>
<dbReference type="GO" id="GO:0004414">
    <property type="term" value="F:homoserine O-acetyltransferase activity"/>
    <property type="evidence" value="ECO:0007669"/>
    <property type="project" value="UniProtKB-EC"/>
</dbReference>
<dbReference type="HAMAP" id="MF_00295">
    <property type="entry name" value="MetA_acyltransf"/>
    <property type="match status" value="1"/>
</dbReference>
<comment type="subcellular location">
    <subcellularLocation>
        <location evidence="4">Cytoplasm</location>
    </subcellularLocation>
</comment>
<dbReference type="AlphaFoldDB" id="A0A9D2JIF7"/>
<dbReference type="GO" id="GO:0008899">
    <property type="term" value="F:homoserine O-succinyltransferase activity"/>
    <property type="evidence" value="ECO:0007669"/>
    <property type="project" value="UniProtKB-UniRule"/>
</dbReference>
<comment type="similarity">
    <text evidence="4">Belongs to the MetA family.</text>
</comment>
<feature type="site" description="Important for substrate specificity" evidence="4">
    <location>
        <position position="186"/>
    </location>
</feature>
<dbReference type="CDD" id="cd03131">
    <property type="entry name" value="GATase1_HTS"/>
    <property type="match status" value="1"/>
</dbReference>
<reference evidence="6" key="1">
    <citation type="journal article" date="2021" name="PeerJ">
        <title>Extensive microbial diversity within the chicken gut microbiome revealed by metagenomics and culture.</title>
        <authorList>
            <person name="Gilroy R."/>
            <person name="Ravi A."/>
            <person name="Getino M."/>
            <person name="Pursley I."/>
            <person name="Horton D.L."/>
            <person name="Alikhan N.F."/>
            <person name="Baker D."/>
            <person name="Gharbi K."/>
            <person name="Hall N."/>
            <person name="Watson M."/>
            <person name="Adriaenssens E.M."/>
            <person name="Foster-Nyarko E."/>
            <person name="Jarju S."/>
            <person name="Secka A."/>
            <person name="Antonio M."/>
            <person name="Oren A."/>
            <person name="Chaudhuri R.R."/>
            <person name="La Ragione R."/>
            <person name="Hildebrand F."/>
            <person name="Pallen M.J."/>
        </authorList>
    </citation>
    <scope>NUCLEOTIDE SEQUENCE</scope>
    <source>
        <strain evidence="6">CHK172-16539</strain>
    </source>
</reference>
<comment type="caution">
    <text evidence="6">The sequence shown here is derived from an EMBL/GenBank/DDBJ whole genome shotgun (WGS) entry which is preliminary data.</text>
</comment>
<dbReference type="GO" id="GO:0009086">
    <property type="term" value="P:methionine biosynthetic process"/>
    <property type="evidence" value="ECO:0007669"/>
    <property type="project" value="UniProtKB-UniRule"/>
</dbReference>
<dbReference type="SUPFAM" id="SSF52317">
    <property type="entry name" value="Class I glutamine amidotransferase-like"/>
    <property type="match status" value="1"/>
</dbReference>
<organism evidence="6 7">
    <name type="scientific">Candidatus Enterococcus avicola</name>
    <dbReference type="NCBI Taxonomy" id="2838561"/>
    <lineage>
        <taxon>Bacteria</taxon>
        <taxon>Bacillati</taxon>
        <taxon>Bacillota</taxon>
        <taxon>Bacilli</taxon>
        <taxon>Lactobacillales</taxon>
        <taxon>Enterococcaceae</taxon>
        <taxon>Enterococcus</taxon>
    </lineage>
</organism>
<dbReference type="PANTHER" id="PTHR20919:SF0">
    <property type="entry name" value="HOMOSERINE O-SUCCINYLTRANSFERASE"/>
    <property type="match status" value="1"/>
</dbReference>